<name>A0ABT2M4T6_9FIRM</name>
<evidence type="ECO:0000313" key="2">
    <source>
        <dbReference type="EMBL" id="MCT7399412.1"/>
    </source>
</evidence>
<gene>
    <name evidence="2" type="ORF">N5B56_10000</name>
</gene>
<sequence>MKLKKYDIIAIICVAVIVIISYITVNLLRNDEADTVVIYVDGKIEKKLDLNKNQEYKVNVDNGYNIIRIKDKKAKIKESDCSNQTCVNMGTISKDGQTLICLPHKVEVTIVSDDKSEVDVIAR</sequence>
<dbReference type="InterPro" id="IPR038690">
    <property type="entry name" value="NusG_2_sf"/>
</dbReference>
<dbReference type="Pfam" id="PF07009">
    <property type="entry name" value="NusG_II"/>
    <property type="match status" value="1"/>
</dbReference>
<accession>A0ABT2M4T6</accession>
<protein>
    <submittedName>
        <fullName evidence="2">NusG domain II-containing protein</fullName>
    </submittedName>
</protein>
<dbReference type="Gene3D" id="2.60.320.10">
    <property type="entry name" value="N-utilization substance G protein NusG, insert domain"/>
    <property type="match status" value="1"/>
</dbReference>
<keyword evidence="1" id="KW-1133">Transmembrane helix</keyword>
<organism evidence="2 3">
    <name type="scientific">Eubacterium album</name>
    <dbReference type="NCBI Taxonomy" id="2978477"/>
    <lineage>
        <taxon>Bacteria</taxon>
        <taxon>Bacillati</taxon>
        <taxon>Bacillota</taxon>
        <taxon>Clostridia</taxon>
        <taxon>Eubacteriales</taxon>
        <taxon>Eubacteriaceae</taxon>
        <taxon>Eubacterium</taxon>
    </lineage>
</organism>
<keyword evidence="1" id="KW-0812">Transmembrane</keyword>
<reference evidence="2" key="1">
    <citation type="submission" date="2022-09" db="EMBL/GenBank/DDBJ databases">
        <title>Eubacterium sp. LFL-14 isolated from human feces.</title>
        <authorList>
            <person name="Liu F."/>
        </authorList>
    </citation>
    <scope>NUCLEOTIDE SEQUENCE</scope>
    <source>
        <strain evidence="2">LFL-14</strain>
    </source>
</reference>
<dbReference type="SUPFAM" id="SSF82004">
    <property type="entry name" value="N-utilization substance G protein NusG, insert domain"/>
    <property type="match status" value="1"/>
</dbReference>
<dbReference type="CDD" id="cd09911">
    <property type="entry name" value="Lin0431_like"/>
    <property type="match status" value="1"/>
</dbReference>
<comment type="caution">
    <text evidence="2">The sequence shown here is derived from an EMBL/GenBank/DDBJ whole genome shotgun (WGS) entry which is preliminary data.</text>
</comment>
<dbReference type="EMBL" id="JAODBU010000008">
    <property type="protein sequence ID" value="MCT7399412.1"/>
    <property type="molecule type" value="Genomic_DNA"/>
</dbReference>
<keyword evidence="1" id="KW-0472">Membrane</keyword>
<proteinExistence type="predicted"/>
<dbReference type="RefSeq" id="WP_158562645.1">
    <property type="nucleotide sequence ID" value="NZ_JAODBU010000008.1"/>
</dbReference>
<evidence type="ECO:0000313" key="3">
    <source>
        <dbReference type="Proteomes" id="UP001431199"/>
    </source>
</evidence>
<keyword evidence="3" id="KW-1185">Reference proteome</keyword>
<dbReference type="Proteomes" id="UP001431199">
    <property type="component" value="Unassembled WGS sequence"/>
</dbReference>
<feature type="transmembrane region" description="Helical" evidence="1">
    <location>
        <begin position="6"/>
        <end position="25"/>
    </location>
</feature>
<evidence type="ECO:0000256" key="1">
    <source>
        <dbReference type="SAM" id="Phobius"/>
    </source>
</evidence>